<organism evidence="2 3">
    <name type="scientific">Marinobacter persicus</name>
    <dbReference type="NCBI Taxonomy" id="930118"/>
    <lineage>
        <taxon>Bacteria</taxon>
        <taxon>Pseudomonadati</taxon>
        <taxon>Pseudomonadota</taxon>
        <taxon>Gammaproteobacteria</taxon>
        <taxon>Pseudomonadales</taxon>
        <taxon>Marinobacteraceae</taxon>
        <taxon>Marinobacter</taxon>
    </lineage>
</organism>
<gene>
    <name evidence="2" type="ORF">SAMN05216429_102340</name>
</gene>
<dbReference type="Proteomes" id="UP000199445">
    <property type="component" value="Unassembled WGS sequence"/>
</dbReference>
<dbReference type="InterPro" id="IPR025737">
    <property type="entry name" value="FApF"/>
</dbReference>
<feature type="signal peptide" evidence="1">
    <location>
        <begin position="1"/>
        <end position="28"/>
    </location>
</feature>
<reference evidence="2 3" key="1">
    <citation type="submission" date="2016-10" db="EMBL/GenBank/DDBJ databases">
        <authorList>
            <person name="de Groot N.N."/>
        </authorList>
    </citation>
    <scope>NUCLEOTIDE SEQUENCE [LARGE SCALE GENOMIC DNA]</scope>
    <source>
        <strain evidence="2 3">IBRC-M 10445</strain>
    </source>
</reference>
<protein>
    <submittedName>
        <fullName evidence="2">Uncharacterized conserved protein</fullName>
    </submittedName>
</protein>
<evidence type="ECO:0000313" key="2">
    <source>
        <dbReference type="EMBL" id="SFJ43848.1"/>
    </source>
</evidence>
<evidence type="ECO:0000256" key="1">
    <source>
        <dbReference type="SAM" id="SignalP"/>
    </source>
</evidence>
<proteinExistence type="predicted"/>
<feature type="chain" id="PRO_5011641535" evidence="1">
    <location>
        <begin position="29"/>
        <end position="301"/>
    </location>
</feature>
<evidence type="ECO:0000313" key="3">
    <source>
        <dbReference type="Proteomes" id="UP000199445"/>
    </source>
</evidence>
<accession>A0A1I3RC25</accession>
<keyword evidence="3" id="KW-1185">Reference proteome</keyword>
<dbReference type="Pfam" id="PF13557">
    <property type="entry name" value="Phenol_MetA_deg"/>
    <property type="match status" value="1"/>
</dbReference>
<keyword evidence="1" id="KW-0732">Signal</keyword>
<sequence length="301" mass="32419">MVNIMRTTKLLAAAGTLGLALSAAPALAVNGHYVGGIEGTKGPTVPPEGFYYRGYLLHYDIDSVQDGDGDKVPGDNGGSVSAFANRFIYVTDKKFLGADYGMEAIVIGQRNDFDFKGMGVDETETGIGDVFLGPLILSWHGKQWDSVFAAGHWFDTGDYDAADPASIGKGHGTTMLTLGGAWYFDEQRDWSFSALSRYEIKTEQEDTDITKGDSWIVEWALGKVLDNGVEVALAGYDGWQLESDSGTPAPGPKVEQHAIGAEVTFPVKAIGAQLSGAVYTEYANKNRPEGNLFRLHLTKAF</sequence>
<dbReference type="AlphaFoldDB" id="A0A1I3RC25"/>
<name>A0A1I3RC25_9GAMM</name>
<dbReference type="EMBL" id="FOSC01000002">
    <property type="protein sequence ID" value="SFJ43848.1"/>
    <property type="molecule type" value="Genomic_DNA"/>
</dbReference>